<accession>A0A2X1BHK0</accession>
<dbReference type="AlphaFoldDB" id="A0A2X1BHK0"/>
<keyword evidence="3" id="KW-1133">Transmembrane helix</keyword>
<keyword evidence="3" id="KW-0472">Membrane</keyword>
<keyword evidence="3" id="KW-0812">Transmembrane</keyword>
<name>A0A2X1BHK0_BREVE</name>
<evidence type="ECO:0000256" key="2">
    <source>
        <dbReference type="SAM" id="MobiDB-lite"/>
    </source>
</evidence>
<feature type="transmembrane region" description="Helical" evidence="3">
    <location>
        <begin position="78"/>
        <end position="100"/>
    </location>
</feature>
<feature type="compositionally biased region" description="Basic and acidic residues" evidence="2">
    <location>
        <begin position="395"/>
        <end position="438"/>
    </location>
</feature>
<reference evidence="4 5" key="1">
    <citation type="submission" date="2018-06" db="EMBL/GenBank/DDBJ databases">
        <authorList>
            <consortium name="Pathogen Informatics"/>
            <person name="Doyle S."/>
        </authorList>
    </citation>
    <scope>NUCLEOTIDE SEQUENCE [LARGE SCALE GENOMIC DNA]</scope>
    <source>
        <strain evidence="4 5">NCTC11166</strain>
    </source>
</reference>
<keyword evidence="1" id="KW-0175">Coiled coil</keyword>
<sequence>MTDTTAGRGGVGIRLYVSGGEVVKRTFDQVGDSGRKMWAEIALGEKSANPAIRALSLGAGEVKQGFDGLTSRAGSAGVALGAFGFAGMAAAAALGALAIATQGAFEAMKNAADLTDTADRIGIGVEALQQWRYVADEAGVDTGTLEGVMEKLNGTLGKFKMGLGDAKLKPVFEELGITKEQLRNVQTADELLLLLSDTLGRVSDRSKQVSLARQLGAEEALPVIRMTREEIEQLMKASSDLGLVIDEETNKRLDEADRKLERAGQQMRIVRDTAVAPLADVFADAAAELAGMAVQFSEIEARSPGWVQAFMAIGRAIPGSGVIQRAGEFALGRTYGRLVGQGNTTNPNAAGVFNTDEVARGVAAFAIAPKGDFETRGHASRGGGGGSSAASAARQAEREAERRKREAERAAENLRRDMVGARRDATRERWSGDTPEDRAQLAKSLLALDQQERDAKREALRAELERTGALTEAAKIQLEQIQTLDQETDRLKDREIIQTQRRELAAKQLQAETVVADDAIALLNIQDGLAKTTRQRFEIAKQIMALEHELERKARKVAAEADGVVTDEERVSLYNLERRQQGEINVLNHQEDERLRAQFKSYGREVTEAIREGRIGEYIGDQLKQRLLDGALDQLFNILKMGGGSGGGTSSGGGNWLSTAFSAAKSFFSKGAGRAAGGDTWAGSSYPVVEHGKPELFMIGGTGHVTSAVETARMLREAMAETGGGTASAAAPVVHMPGITINAPGADPVALKRVEDKVDKLQRDMPGMAVRAVNDARQRNHGG</sequence>
<proteinExistence type="predicted"/>
<evidence type="ECO:0000313" key="4">
    <source>
        <dbReference type="EMBL" id="SPU55868.1"/>
    </source>
</evidence>
<dbReference type="Proteomes" id="UP000251186">
    <property type="component" value="Unassembled WGS sequence"/>
</dbReference>
<organism evidence="4 5">
    <name type="scientific">Brevundimonas vesicularis</name>
    <name type="common">Pseudomonas vesicularis</name>
    <dbReference type="NCBI Taxonomy" id="41276"/>
    <lineage>
        <taxon>Bacteria</taxon>
        <taxon>Pseudomonadati</taxon>
        <taxon>Pseudomonadota</taxon>
        <taxon>Alphaproteobacteria</taxon>
        <taxon>Caulobacterales</taxon>
        <taxon>Caulobacteraceae</taxon>
        <taxon>Brevundimonas</taxon>
    </lineage>
</organism>
<feature type="region of interest" description="Disordered" evidence="2">
    <location>
        <begin position="373"/>
        <end position="438"/>
    </location>
</feature>
<evidence type="ECO:0000256" key="3">
    <source>
        <dbReference type="SAM" id="Phobius"/>
    </source>
</evidence>
<gene>
    <name evidence="4" type="ORF">NCTC11166_03271</name>
</gene>
<evidence type="ECO:0000313" key="5">
    <source>
        <dbReference type="Proteomes" id="UP000251186"/>
    </source>
</evidence>
<dbReference type="EMBL" id="UAQP01000014">
    <property type="protein sequence ID" value="SPU55868.1"/>
    <property type="molecule type" value="Genomic_DNA"/>
</dbReference>
<evidence type="ECO:0008006" key="6">
    <source>
        <dbReference type="Google" id="ProtNLM"/>
    </source>
</evidence>
<evidence type="ECO:0000256" key="1">
    <source>
        <dbReference type="SAM" id="Coils"/>
    </source>
</evidence>
<feature type="coiled-coil region" evidence="1">
    <location>
        <begin position="246"/>
        <end position="273"/>
    </location>
</feature>
<protein>
    <recommendedName>
        <fullName evidence="6">Phage-related minor tail protein</fullName>
    </recommendedName>
</protein>